<comment type="subunit">
    <text evidence="7">Homodimer.</text>
</comment>
<accession>A0ABT1ZQG2</accession>
<dbReference type="PROSITE" id="PS51318">
    <property type="entry name" value="TAT"/>
    <property type="match status" value="1"/>
</dbReference>
<gene>
    <name evidence="10" type="ORF">NX784_11170</name>
</gene>
<keyword evidence="2 7" id="KW-0004">4Fe-4S</keyword>
<evidence type="ECO:0000259" key="9">
    <source>
        <dbReference type="PROSITE" id="PS51373"/>
    </source>
</evidence>
<keyword evidence="4 7" id="KW-0249">Electron transport</keyword>
<dbReference type="InterPro" id="IPR036369">
    <property type="entry name" value="HIPIP_sf"/>
</dbReference>
<dbReference type="Proteomes" id="UP001204151">
    <property type="component" value="Unassembled WGS sequence"/>
</dbReference>
<dbReference type="RefSeq" id="WP_258816721.1">
    <property type="nucleotide sequence ID" value="NZ_JANUGW010000006.1"/>
</dbReference>
<proteinExistence type="inferred from homology"/>
<dbReference type="Gene3D" id="4.10.490.10">
    <property type="entry name" value="High potential iron-sulphur protein"/>
    <property type="match status" value="1"/>
</dbReference>
<reference evidence="10 11" key="1">
    <citation type="submission" date="2022-08" db="EMBL/GenBank/DDBJ databases">
        <title>Reclassification of Massilia species as members of the genera Telluria, Duganella, Pseudoduganella, Mokoshia gen. nov. and Zemynaea gen. nov. using orthogonal and non-orthogonal genome-based approaches.</title>
        <authorList>
            <person name="Bowman J.P."/>
        </authorList>
    </citation>
    <scope>NUCLEOTIDE SEQUENCE [LARGE SCALE GENOMIC DNA]</scope>
    <source>
        <strain evidence="10 11">JCM 31316</strain>
    </source>
</reference>
<evidence type="ECO:0000256" key="8">
    <source>
        <dbReference type="SAM" id="SignalP"/>
    </source>
</evidence>
<keyword evidence="1 7" id="KW-0813">Transport</keyword>
<dbReference type="PROSITE" id="PS51373">
    <property type="entry name" value="HIPIP"/>
    <property type="match status" value="1"/>
</dbReference>
<dbReference type="SUPFAM" id="SSF57652">
    <property type="entry name" value="HIPIP (high potential iron protein)"/>
    <property type="match status" value="1"/>
</dbReference>
<keyword evidence="3 7" id="KW-0479">Metal-binding</keyword>
<keyword evidence="8" id="KW-0732">Signal</keyword>
<protein>
    <recommendedName>
        <fullName evidence="7">High-potential iron-sulfur protein</fullName>
        <shortName evidence="7">HiPIP</shortName>
    </recommendedName>
</protein>
<comment type="similarity">
    <text evidence="7">Belongs to the high-potential iron-sulfur protein (HiPIP) family.</text>
</comment>
<evidence type="ECO:0000256" key="7">
    <source>
        <dbReference type="RuleBase" id="RU000620"/>
    </source>
</evidence>
<feature type="chain" id="PRO_5046428434" description="High-potential iron-sulfur protein" evidence="8">
    <location>
        <begin position="37"/>
        <end position="93"/>
    </location>
</feature>
<dbReference type="Pfam" id="PF01355">
    <property type="entry name" value="HIPIP"/>
    <property type="match status" value="1"/>
</dbReference>
<organism evidence="10 11">
    <name type="scientific">Massilia pinisoli</name>
    <dbReference type="NCBI Taxonomy" id="1772194"/>
    <lineage>
        <taxon>Bacteria</taxon>
        <taxon>Pseudomonadati</taxon>
        <taxon>Pseudomonadota</taxon>
        <taxon>Betaproteobacteria</taxon>
        <taxon>Burkholderiales</taxon>
        <taxon>Oxalobacteraceae</taxon>
        <taxon>Telluria group</taxon>
        <taxon>Massilia</taxon>
    </lineage>
</organism>
<keyword evidence="6 7" id="KW-0411">Iron-sulfur</keyword>
<dbReference type="EMBL" id="JANUGW010000006">
    <property type="protein sequence ID" value="MCS0582153.1"/>
    <property type="molecule type" value="Genomic_DNA"/>
</dbReference>
<sequence length="93" mass="9904">MNDHDPTRRRVLRTLTAALPVAVALPLLGSSAPARAGSARKEDFHYQDHPNEGRHCANCTAFVAPTDGQAFGTCNIVAGPVSPDGWCMAFTAR</sequence>
<evidence type="ECO:0000256" key="3">
    <source>
        <dbReference type="ARBA" id="ARBA00022723"/>
    </source>
</evidence>
<dbReference type="InterPro" id="IPR000170">
    <property type="entry name" value="High_potential_FeS_prot"/>
</dbReference>
<name>A0ABT1ZQG2_9BURK</name>
<evidence type="ECO:0000313" key="11">
    <source>
        <dbReference type="Proteomes" id="UP001204151"/>
    </source>
</evidence>
<dbReference type="InterPro" id="IPR006311">
    <property type="entry name" value="TAT_signal"/>
</dbReference>
<evidence type="ECO:0000313" key="10">
    <source>
        <dbReference type="EMBL" id="MCS0582153.1"/>
    </source>
</evidence>
<feature type="domain" description="High potential iron-sulfur proteins family profile" evidence="9">
    <location>
        <begin position="22"/>
        <end position="93"/>
    </location>
</feature>
<feature type="signal peptide" evidence="8">
    <location>
        <begin position="1"/>
        <end position="36"/>
    </location>
</feature>
<keyword evidence="5 7" id="KW-0408">Iron</keyword>
<keyword evidence="11" id="KW-1185">Reference proteome</keyword>
<comment type="caution">
    <text evidence="10">The sequence shown here is derived from an EMBL/GenBank/DDBJ whole genome shotgun (WGS) entry which is preliminary data.</text>
</comment>
<evidence type="ECO:0000256" key="2">
    <source>
        <dbReference type="ARBA" id="ARBA00022485"/>
    </source>
</evidence>
<evidence type="ECO:0000256" key="5">
    <source>
        <dbReference type="ARBA" id="ARBA00023004"/>
    </source>
</evidence>
<evidence type="ECO:0000256" key="6">
    <source>
        <dbReference type="ARBA" id="ARBA00023014"/>
    </source>
</evidence>
<evidence type="ECO:0000256" key="4">
    <source>
        <dbReference type="ARBA" id="ARBA00022982"/>
    </source>
</evidence>
<comment type="function">
    <text evidence="7">Specific class of high-redox-potential 4Fe-4S ferredoxins. Functions in anaerobic electron transport in most purple and in some other photosynthetic bacteria and in at least one genus (Paracoccus) of halophilic, denitrifying bacteria.</text>
</comment>
<evidence type="ECO:0000256" key="1">
    <source>
        <dbReference type="ARBA" id="ARBA00022448"/>
    </source>
</evidence>